<organism evidence="7 8">
    <name type="scientific">Candidatus Onthomorpha intestinigallinarum</name>
    <dbReference type="NCBI Taxonomy" id="2840880"/>
    <lineage>
        <taxon>Bacteria</taxon>
        <taxon>Pseudomonadati</taxon>
        <taxon>Bacteroidota</taxon>
        <taxon>Bacteroidia</taxon>
        <taxon>Bacteroidales</taxon>
        <taxon>Candidatus Onthomorpha</taxon>
    </lineage>
</organism>
<dbReference type="InterPro" id="IPR030390">
    <property type="entry name" value="MeTrfase_TrmA_AS"/>
</dbReference>
<evidence type="ECO:0000256" key="1">
    <source>
        <dbReference type="ARBA" id="ARBA00022603"/>
    </source>
</evidence>
<protein>
    <submittedName>
        <fullName evidence="7">23S rRNA (Uracil(1939)-C(5))-methyltransferase RlmD</fullName>
        <ecNumber evidence="7">2.1.1.190</ecNumber>
    </submittedName>
</protein>
<dbReference type="SUPFAM" id="SSF50249">
    <property type="entry name" value="Nucleic acid-binding proteins"/>
    <property type="match status" value="1"/>
</dbReference>
<dbReference type="PANTHER" id="PTHR11061">
    <property type="entry name" value="RNA M5U METHYLTRANSFERASE"/>
    <property type="match status" value="1"/>
</dbReference>
<dbReference type="Gene3D" id="2.40.50.1070">
    <property type="match status" value="1"/>
</dbReference>
<dbReference type="EMBL" id="DXGG01000242">
    <property type="protein sequence ID" value="HIW88144.1"/>
    <property type="molecule type" value="Genomic_DNA"/>
</dbReference>
<feature type="binding site" evidence="4">
    <location>
        <position position="402"/>
    </location>
    <ligand>
        <name>S-adenosyl-L-methionine</name>
        <dbReference type="ChEBI" id="CHEBI:59789"/>
    </ligand>
</feature>
<dbReference type="GO" id="GO:0070475">
    <property type="term" value="P:rRNA base methylation"/>
    <property type="evidence" value="ECO:0007669"/>
    <property type="project" value="TreeGrafter"/>
</dbReference>
<evidence type="ECO:0000256" key="4">
    <source>
        <dbReference type="PROSITE-ProRule" id="PRU01024"/>
    </source>
</evidence>
<evidence type="ECO:0000313" key="8">
    <source>
        <dbReference type="Proteomes" id="UP000824267"/>
    </source>
</evidence>
<keyword evidence="1 4" id="KW-0489">Methyltransferase</keyword>
<dbReference type="Proteomes" id="UP000824267">
    <property type="component" value="Unassembled WGS sequence"/>
</dbReference>
<feature type="binding site" evidence="4">
    <location>
        <position position="303"/>
    </location>
    <ligand>
        <name>S-adenosyl-L-methionine</name>
        <dbReference type="ChEBI" id="CHEBI:59789"/>
    </ligand>
</feature>
<comment type="caution">
    <text evidence="7">The sequence shown here is derived from an EMBL/GenBank/DDBJ whole genome shotgun (WGS) entry which is preliminary data.</text>
</comment>
<dbReference type="InterPro" id="IPR012340">
    <property type="entry name" value="NA-bd_OB-fold"/>
</dbReference>
<evidence type="ECO:0000259" key="6">
    <source>
        <dbReference type="PROSITE" id="PS50926"/>
    </source>
</evidence>
<dbReference type="SUPFAM" id="SSF53335">
    <property type="entry name" value="S-adenosyl-L-methionine-dependent methyltransferases"/>
    <property type="match status" value="1"/>
</dbReference>
<proteinExistence type="inferred from homology"/>
<dbReference type="InterPro" id="IPR030391">
    <property type="entry name" value="MeTrfase_TrmA_CS"/>
</dbReference>
<feature type="binding site" evidence="4">
    <location>
        <position position="332"/>
    </location>
    <ligand>
        <name>S-adenosyl-L-methionine</name>
        <dbReference type="ChEBI" id="CHEBI:59789"/>
    </ligand>
</feature>
<evidence type="ECO:0000313" key="7">
    <source>
        <dbReference type="EMBL" id="HIW88144.1"/>
    </source>
</evidence>
<dbReference type="PROSITE" id="PS50926">
    <property type="entry name" value="TRAM"/>
    <property type="match status" value="1"/>
</dbReference>
<dbReference type="PROSITE" id="PS01231">
    <property type="entry name" value="TRMA_2"/>
    <property type="match status" value="1"/>
</dbReference>
<dbReference type="InterPro" id="IPR010280">
    <property type="entry name" value="U5_MeTrfase_fam"/>
</dbReference>
<feature type="active site" evidence="5">
    <location>
        <position position="429"/>
    </location>
</feature>
<dbReference type="NCBIfam" id="TIGR00479">
    <property type="entry name" value="rumA"/>
    <property type="match status" value="1"/>
</dbReference>
<evidence type="ECO:0000256" key="3">
    <source>
        <dbReference type="ARBA" id="ARBA00022691"/>
    </source>
</evidence>
<accession>A0A9D1RHS6</accession>
<dbReference type="GO" id="GO:0070041">
    <property type="term" value="F:rRNA (uridine-C5-)-methyltransferase activity"/>
    <property type="evidence" value="ECO:0007669"/>
    <property type="project" value="TreeGrafter"/>
</dbReference>
<feature type="domain" description="TRAM" evidence="6">
    <location>
        <begin position="5"/>
        <end position="64"/>
    </location>
</feature>
<dbReference type="Pfam" id="PF05958">
    <property type="entry name" value="tRNA_U5-meth_tr"/>
    <property type="match status" value="1"/>
</dbReference>
<dbReference type="PROSITE" id="PS51687">
    <property type="entry name" value="SAM_MT_RNA_M5U"/>
    <property type="match status" value="1"/>
</dbReference>
<keyword evidence="2 4" id="KW-0808">Transferase</keyword>
<reference evidence="7" key="1">
    <citation type="journal article" date="2021" name="PeerJ">
        <title>Extensive microbial diversity within the chicken gut microbiome revealed by metagenomics and culture.</title>
        <authorList>
            <person name="Gilroy R."/>
            <person name="Ravi A."/>
            <person name="Getino M."/>
            <person name="Pursley I."/>
            <person name="Horton D.L."/>
            <person name="Alikhan N.F."/>
            <person name="Baker D."/>
            <person name="Gharbi K."/>
            <person name="Hall N."/>
            <person name="Watson M."/>
            <person name="Adriaenssens E.M."/>
            <person name="Foster-Nyarko E."/>
            <person name="Jarju S."/>
            <person name="Secka A."/>
            <person name="Antonio M."/>
            <person name="Oren A."/>
            <person name="Chaudhuri R.R."/>
            <person name="La Ragione R."/>
            <person name="Hildebrand F."/>
            <person name="Pallen M.J."/>
        </authorList>
    </citation>
    <scope>NUCLEOTIDE SEQUENCE</scope>
    <source>
        <strain evidence="7">Gambia16-930</strain>
    </source>
</reference>
<feature type="binding site" evidence="4">
    <location>
        <position position="353"/>
    </location>
    <ligand>
        <name>S-adenosyl-L-methionine</name>
        <dbReference type="ChEBI" id="CHEBI:59789"/>
    </ligand>
</feature>
<name>A0A9D1RHS6_9BACT</name>
<comment type="similarity">
    <text evidence="4">Belongs to the class I-like SAM-binding methyltransferase superfamily. RNA M5U methyltransferase family.</text>
</comment>
<reference evidence="7" key="2">
    <citation type="submission" date="2021-04" db="EMBL/GenBank/DDBJ databases">
        <authorList>
            <person name="Gilroy R."/>
        </authorList>
    </citation>
    <scope>NUCLEOTIDE SEQUENCE</scope>
    <source>
        <strain evidence="7">Gambia16-930</strain>
    </source>
</reference>
<dbReference type="Gene3D" id="2.40.50.140">
    <property type="entry name" value="Nucleic acid-binding proteins"/>
    <property type="match status" value="1"/>
</dbReference>
<dbReference type="Pfam" id="PF01938">
    <property type="entry name" value="TRAM"/>
    <property type="match status" value="1"/>
</dbReference>
<dbReference type="InterPro" id="IPR029063">
    <property type="entry name" value="SAM-dependent_MTases_sf"/>
</dbReference>
<dbReference type="Gene3D" id="3.40.50.150">
    <property type="entry name" value="Vaccinia Virus protein VP39"/>
    <property type="match status" value="1"/>
</dbReference>
<evidence type="ECO:0000256" key="5">
    <source>
        <dbReference type="PROSITE-ProRule" id="PRU10015"/>
    </source>
</evidence>
<sequence length="471" mass="54281">MKLKKVKQRQILEQVEITDAAAEGNCIARVDDMVVFVPYVVPGDVVDLEVYRKKKNYAQARVLKFHSFSDRRVEPLCDYFTWCGGCKWQTMLYSEQLRYKEKQVRDNLERIGRVDCSDMLPILPSELTEKYRNKLEFTFSTKSWSKDYDKDAQSQNALGFHVPGFFDKVIDINYCALQREPSNQIRNFIREYASEHGLPYYDIRGHEGLLRNLVIRTTSDEDLMVILVFAMDSEEIVPLMKAVERRFPQITSLMYCINTKFNDSLSDQDILLFSGRDYITEYMNRYRQEGRLQFRIGPKTFYQTNAKQAERLYEVAADFAGIGRGDVVYDLYTGTGTIANYVAHLAEKVVGIEYVAEAVEDAVKNSACNKIGNTSFHAGDMAKVLTEEFVRNNGRPDVVITDPPRAGMAESVVRKLLEFAPRKIVYISCNPATQARDLSLLKERYDTGRIRPVDMFPHTQHVENVVELNLR</sequence>
<dbReference type="CDD" id="cd02440">
    <property type="entry name" value="AdoMet_MTases"/>
    <property type="match status" value="1"/>
</dbReference>
<dbReference type="EC" id="2.1.1.190" evidence="7"/>
<dbReference type="PANTHER" id="PTHR11061:SF30">
    <property type="entry name" value="TRNA (URACIL(54)-C(5))-METHYLTRANSFERASE"/>
    <property type="match status" value="1"/>
</dbReference>
<dbReference type="FunFam" id="3.40.50.150:FF:000009">
    <property type="entry name" value="23S rRNA (Uracil(1939)-C(5))-methyltransferase RlmD"/>
    <property type="match status" value="1"/>
</dbReference>
<gene>
    <name evidence="7" type="primary">rlmD</name>
    <name evidence="7" type="ORF">IAC47_07760</name>
</gene>
<dbReference type="AlphaFoldDB" id="A0A9D1RHS6"/>
<evidence type="ECO:0000256" key="2">
    <source>
        <dbReference type="ARBA" id="ARBA00022679"/>
    </source>
</evidence>
<dbReference type="PROSITE" id="PS01230">
    <property type="entry name" value="TRMA_1"/>
    <property type="match status" value="1"/>
</dbReference>
<feature type="active site" description="Nucleophile" evidence="4">
    <location>
        <position position="429"/>
    </location>
</feature>
<dbReference type="InterPro" id="IPR002792">
    <property type="entry name" value="TRAM_dom"/>
</dbReference>
<keyword evidence="3 4" id="KW-0949">S-adenosyl-L-methionine</keyword>